<sequence>MDPADLAPQSPPRERDSPGVAPSMFGATEGAEEPLRLDETAGVEEAAPSAEDRLQAAGIVGSAKAAGTGEGGNVVDDSEAREDGEYARVLEGGDEEYESHRAGDSGPGGVLSKRRQRSESEELDEAEAEDSNAVDANDLGYSAEDAKARRRAELDARIAAAVKAGKKRPRRKKGDEIDLDKENDEEIQELLKSMERAADDDFDANKERRLATAKLRMLPSVVEVMQKHSLQQSMMDNNFLSGVRRWLEPLGDRSLPSLTIQNALFPLLEKLEIDTMTLKQSGLGKIVLFYTKCGRVSLDIKRIANKLIESWTRPILKRDASERAQKAAMAERAKKMREAEKDRRRELGEMVDDDEEAEELAAAGGDGGEHGKDAAQIKLNRFKRRLREGKK</sequence>
<dbReference type="PANTHER" id="PTHR46010:SF1">
    <property type="entry name" value="PROTEIN IWS1 HOMOLOG"/>
    <property type="match status" value="1"/>
</dbReference>
<evidence type="ECO:0000256" key="4">
    <source>
        <dbReference type="SAM" id="MobiDB-lite"/>
    </source>
</evidence>
<reference evidence="6 7" key="1">
    <citation type="submission" date="2014-09" db="EMBL/GenBank/DDBJ databases">
        <authorList>
            <person name="Magalhaes I.L.F."/>
            <person name="Oliveira U."/>
            <person name="Santos F.R."/>
            <person name="Vidigal T.H.D.A."/>
            <person name="Brescovit A.D."/>
            <person name="Santos A.J."/>
        </authorList>
    </citation>
    <scope>NUCLEOTIDE SEQUENCE [LARGE SCALE GENOMIC DNA]</scope>
</reference>
<feature type="region of interest" description="Disordered" evidence="4">
    <location>
        <begin position="1"/>
        <end position="32"/>
    </location>
</feature>
<dbReference type="InterPro" id="IPR035441">
    <property type="entry name" value="TFIIS/LEDGF_dom_sf"/>
</dbReference>
<dbReference type="Pfam" id="PF08711">
    <property type="entry name" value="Med26"/>
    <property type="match status" value="1"/>
</dbReference>
<dbReference type="GO" id="GO:0005634">
    <property type="term" value="C:nucleus"/>
    <property type="evidence" value="ECO:0007669"/>
    <property type="project" value="UniProtKB-SubCell"/>
</dbReference>
<feature type="region of interest" description="Disordered" evidence="4">
    <location>
        <begin position="330"/>
        <end position="374"/>
    </location>
</feature>
<dbReference type="PANTHER" id="PTHR46010">
    <property type="entry name" value="PROTEIN IWS1 HOMOLOG"/>
    <property type="match status" value="1"/>
</dbReference>
<keyword evidence="7" id="KW-1185">Reference proteome</keyword>
<feature type="compositionally biased region" description="Basic and acidic residues" evidence="4">
    <location>
        <begin position="330"/>
        <end position="348"/>
    </location>
</feature>
<comment type="function">
    <text evidence="1">Transcription factor involved in RNA polymerase II transcription regulation. May function in both SPT15/TBP post-recruitment and recruitment steps of transcription.</text>
</comment>
<feature type="compositionally biased region" description="Acidic residues" evidence="4">
    <location>
        <begin position="349"/>
        <end position="359"/>
    </location>
</feature>
<evidence type="ECO:0000259" key="5">
    <source>
        <dbReference type="PROSITE" id="PS51319"/>
    </source>
</evidence>
<proteinExistence type="inferred from homology"/>
<evidence type="ECO:0000313" key="7">
    <source>
        <dbReference type="Proteomes" id="UP000054845"/>
    </source>
</evidence>
<accession>A0A0P1BE16</accession>
<keyword evidence="3" id="KW-0539">Nucleus</keyword>
<dbReference type="InterPro" id="IPR017923">
    <property type="entry name" value="TFIIS_N"/>
</dbReference>
<feature type="compositionally biased region" description="Acidic residues" evidence="4">
    <location>
        <begin position="121"/>
        <end position="132"/>
    </location>
</feature>
<evidence type="ECO:0000256" key="2">
    <source>
        <dbReference type="ARBA" id="ARBA00037992"/>
    </source>
</evidence>
<dbReference type="AlphaFoldDB" id="A0A0P1BE16"/>
<comment type="similarity">
    <text evidence="2">Belongs to the IWS1 family.</text>
</comment>
<dbReference type="Proteomes" id="UP000054845">
    <property type="component" value="Unassembled WGS sequence"/>
</dbReference>
<dbReference type="Gene3D" id="1.20.930.10">
    <property type="entry name" value="Conserved domain common to transcription factors TFIIS, elongin A, CRSP70"/>
    <property type="match status" value="1"/>
</dbReference>
<evidence type="ECO:0000256" key="1">
    <source>
        <dbReference type="ARBA" id="ARBA00037349"/>
    </source>
</evidence>
<dbReference type="PROSITE" id="PS51319">
    <property type="entry name" value="TFIIS_N"/>
    <property type="match status" value="1"/>
</dbReference>
<feature type="region of interest" description="Disordered" evidence="4">
    <location>
        <begin position="61"/>
        <end position="141"/>
    </location>
</feature>
<dbReference type="OrthoDB" id="21124at2759"/>
<dbReference type="EMBL" id="CCYA01000240">
    <property type="protein sequence ID" value="CEH14348.1"/>
    <property type="molecule type" value="Genomic_DNA"/>
</dbReference>
<dbReference type="InterPro" id="IPR051037">
    <property type="entry name" value="RNAPII_TF_IWS1"/>
</dbReference>
<feature type="domain" description="TFIIS N-terminal" evidence="5">
    <location>
        <begin position="241"/>
        <end position="318"/>
    </location>
</feature>
<comment type="subcellular location">
    <subcellularLocation>
        <location evidence="3">Nucleus</location>
    </subcellularLocation>
</comment>
<name>A0A0P1BE16_9BASI</name>
<organism evidence="6 7">
    <name type="scientific">Ceraceosorus bombacis</name>
    <dbReference type="NCBI Taxonomy" id="401625"/>
    <lineage>
        <taxon>Eukaryota</taxon>
        <taxon>Fungi</taxon>
        <taxon>Dikarya</taxon>
        <taxon>Basidiomycota</taxon>
        <taxon>Ustilaginomycotina</taxon>
        <taxon>Exobasidiomycetes</taxon>
        <taxon>Ceraceosorales</taxon>
        <taxon>Ceraceosoraceae</taxon>
        <taxon>Ceraceosorus</taxon>
    </lineage>
</organism>
<evidence type="ECO:0000256" key="3">
    <source>
        <dbReference type="PROSITE-ProRule" id="PRU00649"/>
    </source>
</evidence>
<protein>
    <submittedName>
        <fullName evidence="6">Uncharacterized conserved protein</fullName>
    </submittedName>
</protein>
<evidence type="ECO:0000313" key="6">
    <source>
        <dbReference type="EMBL" id="CEH14348.1"/>
    </source>
</evidence>
<dbReference type="GO" id="GO:0016973">
    <property type="term" value="P:poly(A)+ mRNA export from nucleus"/>
    <property type="evidence" value="ECO:0007669"/>
    <property type="project" value="TreeGrafter"/>
</dbReference>
<dbReference type="STRING" id="401625.A0A0P1BE16"/>
<feature type="region of interest" description="Disordered" evidence="4">
    <location>
        <begin position="162"/>
        <end position="181"/>
    </location>
</feature>